<dbReference type="GO" id="GO:0016787">
    <property type="term" value="F:hydrolase activity"/>
    <property type="evidence" value="ECO:0007669"/>
    <property type="project" value="UniProtKB-KW"/>
</dbReference>
<name>A0A8H7EYX9_AGABI</name>
<evidence type="ECO:0000313" key="8">
    <source>
        <dbReference type="Proteomes" id="UP000629468"/>
    </source>
</evidence>
<dbReference type="GO" id="GO:0046872">
    <property type="term" value="F:metal ion binding"/>
    <property type="evidence" value="ECO:0007669"/>
    <property type="project" value="UniProtKB-KW"/>
</dbReference>
<evidence type="ECO:0000256" key="3">
    <source>
        <dbReference type="ARBA" id="ARBA00022723"/>
    </source>
</evidence>
<evidence type="ECO:0000313" key="7">
    <source>
        <dbReference type="EMBL" id="KAF7768199.1"/>
    </source>
</evidence>
<dbReference type="Gene3D" id="3.60.15.10">
    <property type="entry name" value="Ribonuclease Z/Hydroxyacylglutathione hydrolase-like"/>
    <property type="match status" value="1"/>
</dbReference>
<dbReference type="AlphaFoldDB" id="A0A8H7EYX9"/>
<organism evidence="7 8">
    <name type="scientific">Agaricus bisporus var. burnettii</name>
    <dbReference type="NCBI Taxonomy" id="192524"/>
    <lineage>
        <taxon>Eukaryota</taxon>
        <taxon>Fungi</taxon>
        <taxon>Dikarya</taxon>
        <taxon>Basidiomycota</taxon>
        <taxon>Agaricomycotina</taxon>
        <taxon>Agaricomycetes</taxon>
        <taxon>Agaricomycetidae</taxon>
        <taxon>Agaricales</taxon>
        <taxon>Agaricineae</taxon>
        <taxon>Agaricaceae</taxon>
        <taxon>Agaricus</taxon>
    </lineage>
</organism>
<dbReference type="SMART" id="SM00849">
    <property type="entry name" value="Lactamase_B"/>
    <property type="match status" value="1"/>
</dbReference>
<accession>A0A8H7EYX9</accession>
<gene>
    <name evidence="7" type="ORF">Agabi119p4_7442</name>
</gene>
<comment type="caution">
    <text evidence="7">The sequence shown here is derived from an EMBL/GenBank/DDBJ whole genome shotgun (WGS) entry which is preliminary data.</text>
</comment>
<dbReference type="EMBL" id="JABXXO010000010">
    <property type="protein sequence ID" value="KAF7768199.1"/>
    <property type="molecule type" value="Genomic_DNA"/>
</dbReference>
<comment type="similarity">
    <text evidence="2">Belongs to the metallo-beta-lactamase superfamily.</text>
</comment>
<dbReference type="InterPro" id="IPR001279">
    <property type="entry name" value="Metallo-B-lactamas"/>
</dbReference>
<dbReference type="CDD" id="cd07730">
    <property type="entry name" value="metallo-hydrolase-like_MBL-fold"/>
    <property type="match status" value="1"/>
</dbReference>
<reference evidence="7 8" key="1">
    <citation type="journal article" name="Sci. Rep.">
        <title>Telomere-to-telomere assembled and centromere annotated genomes of the two main subspecies of the button mushroom Agaricus bisporus reveal especially polymorphic chromosome ends.</title>
        <authorList>
            <person name="Sonnenberg A.S.M."/>
            <person name="Sedaghat-Telgerd N."/>
            <person name="Lavrijssen B."/>
            <person name="Ohm R.A."/>
            <person name="Hendrickx P.M."/>
            <person name="Scholtmeijer K."/>
            <person name="Baars J.J.P."/>
            <person name="van Peer A."/>
        </authorList>
    </citation>
    <scope>NUCLEOTIDE SEQUENCE [LARGE SCALE GENOMIC DNA]</scope>
    <source>
        <strain evidence="7 8">H119_p4</strain>
    </source>
</reference>
<evidence type="ECO:0000256" key="1">
    <source>
        <dbReference type="ARBA" id="ARBA00001947"/>
    </source>
</evidence>
<dbReference type="Pfam" id="PF00753">
    <property type="entry name" value="Lactamase_B"/>
    <property type="match status" value="1"/>
</dbReference>
<dbReference type="InterPro" id="IPR051013">
    <property type="entry name" value="MBL_superfamily_lactonases"/>
</dbReference>
<sequence length="297" mass="33270">MALPPPADDQPYCSVSALEAGHIYLNMKMFIDNAASEETIRTPSLSFLLQHSVNKKKFVFDLGIRKDWENSPPKAVEWMRTVYKVDIPQDVSDSLAKGGLSPRDIDTVCISHIHFDHSGHAPLFGHSEFIVGGDTRQLLEPGIYPHNPNSFFSADILPPERTRFLGDELHWQPIGPFPRAYDLYGDGSLYIIDAPGHLSGHINLLARTSPDGAWIYLAADTAHHWNLVNGSSVIACGHPGHLHDTAHMDKELAEKMINRVREVMKVPRVKVILAHDKPWYDENKDKDAFFPGKINSL</sequence>
<protein>
    <recommendedName>
        <fullName evidence="6">Metallo-beta-lactamase domain-containing protein</fullName>
    </recommendedName>
</protein>
<keyword evidence="5" id="KW-0862">Zinc</keyword>
<dbReference type="OMA" id="CISHIHF"/>
<dbReference type="PANTHER" id="PTHR42978">
    <property type="entry name" value="QUORUM-QUENCHING LACTONASE YTNP-RELATED-RELATED"/>
    <property type="match status" value="1"/>
</dbReference>
<keyword evidence="3" id="KW-0479">Metal-binding</keyword>
<evidence type="ECO:0000256" key="4">
    <source>
        <dbReference type="ARBA" id="ARBA00022801"/>
    </source>
</evidence>
<dbReference type="InterPro" id="IPR036866">
    <property type="entry name" value="RibonucZ/Hydroxyglut_hydro"/>
</dbReference>
<dbReference type="PANTHER" id="PTHR42978:SF2">
    <property type="entry name" value="102 KBASES UNSTABLE REGION: FROM 1 TO 119443"/>
    <property type="match status" value="1"/>
</dbReference>
<evidence type="ECO:0000256" key="5">
    <source>
        <dbReference type="ARBA" id="ARBA00022833"/>
    </source>
</evidence>
<proteinExistence type="inferred from homology"/>
<keyword evidence="4" id="KW-0378">Hydrolase</keyword>
<feature type="domain" description="Metallo-beta-lactamase" evidence="6">
    <location>
        <begin position="43"/>
        <end position="275"/>
    </location>
</feature>
<comment type="cofactor">
    <cofactor evidence="1">
        <name>Zn(2+)</name>
        <dbReference type="ChEBI" id="CHEBI:29105"/>
    </cofactor>
</comment>
<dbReference type="SUPFAM" id="SSF56281">
    <property type="entry name" value="Metallo-hydrolase/oxidoreductase"/>
    <property type="match status" value="1"/>
</dbReference>
<dbReference type="Proteomes" id="UP000629468">
    <property type="component" value="Unassembled WGS sequence"/>
</dbReference>
<evidence type="ECO:0000256" key="2">
    <source>
        <dbReference type="ARBA" id="ARBA00007749"/>
    </source>
</evidence>
<evidence type="ECO:0000259" key="6">
    <source>
        <dbReference type="SMART" id="SM00849"/>
    </source>
</evidence>